<dbReference type="Proteomes" id="UP000694563">
    <property type="component" value="Chromosome 23"/>
</dbReference>
<evidence type="ECO:0000256" key="2">
    <source>
        <dbReference type="ARBA" id="ARBA00022729"/>
    </source>
</evidence>
<accession>A0A8C3Y6Y8</accession>
<dbReference type="AlphaFoldDB" id="A0A8C3Y6Y8"/>
<evidence type="ECO:0000256" key="7">
    <source>
        <dbReference type="RuleBase" id="RU363034"/>
    </source>
</evidence>
<dbReference type="Pfam" id="PF00089">
    <property type="entry name" value="Trypsin"/>
    <property type="match status" value="1"/>
</dbReference>
<dbReference type="InterPro" id="IPR001314">
    <property type="entry name" value="Peptidase_S1A"/>
</dbReference>
<keyword evidence="4 7" id="KW-0720">Serine protease</keyword>
<dbReference type="GO" id="GO:0006508">
    <property type="term" value="P:proteolysis"/>
    <property type="evidence" value="ECO:0007669"/>
    <property type="project" value="UniProtKB-KW"/>
</dbReference>
<dbReference type="InterPro" id="IPR043504">
    <property type="entry name" value="Peptidase_S1_PA_chymotrypsin"/>
</dbReference>
<evidence type="ECO:0000256" key="1">
    <source>
        <dbReference type="ARBA" id="ARBA00022670"/>
    </source>
</evidence>
<dbReference type="PANTHER" id="PTHR24271:SF81">
    <property type="entry name" value="GRANZYME B"/>
    <property type="match status" value="1"/>
</dbReference>
<protein>
    <recommendedName>
        <fullName evidence="8">Peptidase S1 domain-containing protein</fullName>
    </recommendedName>
</protein>
<evidence type="ECO:0000256" key="6">
    <source>
        <dbReference type="ARBA" id="ARBA00023157"/>
    </source>
</evidence>
<evidence type="ECO:0000313" key="9">
    <source>
        <dbReference type="Ensembl" id="ENSCUSP00005019964.1"/>
    </source>
</evidence>
<feature type="domain" description="Peptidase S1" evidence="8">
    <location>
        <begin position="28"/>
        <end position="259"/>
    </location>
</feature>
<keyword evidence="10" id="KW-1185">Reference proteome</keyword>
<dbReference type="PRINTS" id="PR00722">
    <property type="entry name" value="CHYMOTRYPSIN"/>
</dbReference>
<keyword evidence="1 7" id="KW-0645">Protease</keyword>
<proteinExistence type="predicted"/>
<reference evidence="9" key="3">
    <citation type="submission" date="2025-09" db="UniProtKB">
        <authorList>
            <consortium name="Ensembl"/>
        </authorList>
    </citation>
    <scope>IDENTIFICATION</scope>
</reference>
<evidence type="ECO:0000259" key="8">
    <source>
        <dbReference type="PROSITE" id="PS50240"/>
    </source>
</evidence>
<dbReference type="GO" id="GO:0004252">
    <property type="term" value="F:serine-type endopeptidase activity"/>
    <property type="evidence" value="ECO:0007669"/>
    <property type="project" value="InterPro"/>
</dbReference>
<dbReference type="PROSITE" id="PS50240">
    <property type="entry name" value="TRYPSIN_DOM"/>
    <property type="match status" value="1"/>
</dbReference>
<dbReference type="PROSITE" id="PS00134">
    <property type="entry name" value="TRYPSIN_HIS"/>
    <property type="match status" value="1"/>
</dbReference>
<evidence type="ECO:0000256" key="4">
    <source>
        <dbReference type="ARBA" id="ARBA00022825"/>
    </source>
</evidence>
<evidence type="ECO:0000256" key="3">
    <source>
        <dbReference type="ARBA" id="ARBA00022801"/>
    </source>
</evidence>
<reference evidence="9" key="2">
    <citation type="submission" date="2025-08" db="UniProtKB">
        <authorList>
            <consortium name="Ensembl"/>
        </authorList>
    </citation>
    <scope>IDENTIFICATION</scope>
</reference>
<name>A0A8C3Y6Y8_CATUS</name>
<dbReference type="SMART" id="SM00020">
    <property type="entry name" value="Tryp_SPc"/>
    <property type="match status" value="1"/>
</dbReference>
<keyword evidence="6" id="KW-1015">Disulfide bond</keyword>
<keyword evidence="2" id="KW-0732">Signal</keyword>
<dbReference type="InterPro" id="IPR033116">
    <property type="entry name" value="TRYPSIN_SER"/>
</dbReference>
<evidence type="ECO:0000313" key="10">
    <source>
        <dbReference type="Proteomes" id="UP000694563"/>
    </source>
</evidence>
<dbReference type="Ensembl" id="ENSCUST00005020710.1">
    <property type="protein sequence ID" value="ENSCUSP00005019964.1"/>
    <property type="gene ID" value="ENSCUSG00005012658.1"/>
</dbReference>
<dbReference type="PROSITE" id="PS00135">
    <property type="entry name" value="TRYPSIN_SER"/>
    <property type="match status" value="1"/>
</dbReference>
<keyword evidence="5" id="KW-0865">Zymogen</keyword>
<evidence type="ECO:0000256" key="5">
    <source>
        <dbReference type="ARBA" id="ARBA00023145"/>
    </source>
</evidence>
<dbReference type="Gene3D" id="2.40.10.10">
    <property type="entry name" value="Trypsin-like serine proteases"/>
    <property type="match status" value="2"/>
</dbReference>
<dbReference type="CDD" id="cd00190">
    <property type="entry name" value="Tryp_SPc"/>
    <property type="match status" value="1"/>
</dbReference>
<dbReference type="PANTHER" id="PTHR24271">
    <property type="entry name" value="KALLIKREIN-RELATED"/>
    <property type="match status" value="1"/>
</dbReference>
<gene>
    <name evidence="9" type="primary">LOC117006286</name>
</gene>
<dbReference type="InterPro" id="IPR009003">
    <property type="entry name" value="Peptidase_S1_PA"/>
</dbReference>
<keyword evidence="3 7" id="KW-0378">Hydrolase</keyword>
<dbReference type="SUPFAM" id="SSF50494">
    <property type="entry name" value="Trypsin-like serine proteases"/>
    <property type="match status" value="1"/>
</dbReference>
<sequence>MFRHPRHCCLSFSPLQQQCFAQPQEGEIIGGKVVVPHSRPYMAYLKIKVTNETGTYPSSCGGFLIRPDAVLSAAHCVVEEGTVKVTVILGAHNIRVQERSQQRIRVRNLVIHRNFDRDGDINDIALLKLETNATINAYVQTVTLPRHNEGVRVGTKCEVAGWGDTSFNGSTTDVMMEVDLKVQNDTLCLQQVRKYQRRSMMCVGDENGRKGTYHGDSGGPLICNQKAHGIVSHRPSGRLFPAAFTRVSHFVPWIPQQLRRFALQELPASPSSQ</sequence>
<dbReference type="InterPro" id="IPR018114">
    <property type="entry name" value="TRYPSIN_HIS"/>
</dbReference>
<dbReference type="InterPro" id="IPR001254">
    <property type="entry name" value="Trypsin_dom"/>
</dbReference>
<organism evidence="9 10">
    <name type="scientific">Catharus ustulatus</name>
    <name type="common">Russet-backed thrush</name>
    <name type="synonym">Hylocichla ustulatus</name>
    <dbReference type="NCBI Taxonomy" id="91951"/>
    <lineage>
        <taxon>Eukaryota</taxon>
        <taxon>Metazoa</taxon>
        <taxon>Chordata</taxon>
        <taxon>Craniata</taxon>
        <taxon>Vertebrata</taxon>
        <taxon>Euteleostomi</taxon>
        <taxon>Archelosauria</taxon>
        <taxon>Archosauria</taxon>
        <taxon>Dinosauria</taxon>
        <taxon>Saurischia</taxon>
        <taxon>Theropoda</taxon>
        <taxon>Coelurosauria</taxon>
        <taxon>Aves</taxon>
        <taxon>Neognathae</taxon>
        <taxon>Neoaves</taxon>
        <taxon>Telluraves</taxon>
        <taxon>Australaves</taxon>
        <taxon>Passeriformes</taxon>
        <taxon>Turdidae</taxon>
        <taxon>Catharus</taxon>
    </lineage>
</organism>
<reference evidence="9" key="1">
    <citation type="submission" date="2020-10" db="EMBL/GenBank/DDBJ databases">
        <title>Catharus ustulatus (Swainson's thrush) genome, bCatUst1, primary haplotype v2.</title>
        <authorList>
            <person name="Delmore K."/>
            <person name="Vafadar M."/>
            <person name="Formenti G."/>
            <person name="Chow W."/>
            <person name="Pelan S."/>
            <person name="Howe K."/>
            <person name="Rhie A."/>
            <person name="Mountcastle J."/>
            <person name="Haase B."/>
            <person name="Fedrigo O."/>
            <person name="Jarvis E.D."/>
        </authorList>
    </citation>
    <scope>NUCLEOTIDE SEQUENCE [LARGE SCALE GENOMIC DNA]</scope>
</reference>